<reference evidence="2" key="1">
    <citation type="submission" date="2020-03" db="EMBL/GenBank/DDBJ databases">
        <title>The deep terrestrial virosphere.</title>
        <authorList>
            <person name="Holmfeldt K."/>
            <person name="Nilsson E."/>
            <person name="Simone D."/>
            <person name="Lopez-Fernandez M."/>
            <person name="Wu X."/>
            <person name="de Brujin I."/>
            <person name="Lundin D."/>
            <person name="Andersson A."/>
            <person name="Bertilsson S."/>
            <person name="Dopson M."/>
        </authorList>
    </citation>
    <scope>NUCLEOTIDE SEQUENCE</scope>
    <source>
        <strain evidence="1">MM415A02993</strain>
        <strain evidence="2">MM415B03495</strain>
    </source>
</reference>
<name>A0A6M3LBP3_9ZZZZ</name>
<protein>
    <submittedName>
        <fullName evidence="2">Uncharacterized protein</fullName>
    </submittedName>
</protein>
<gene>
    <name evidence="1" type="ORF">MM415A02993_0010</name>
    <name evidence="2" type="ORF">MM415B03495_0006</name>
</gene>
<accession>A0A6M3LBP3</accession>
<dbReference type="EMBL" id="MT142957">
    <property type="protein sequence ID" value="QJA91052.1"/>
    <property type="molecule type" value="Genomic_DNA"/>
</dbReference>
<proteinExistence type="predicted"/>
<evidence type="ECO:0000313" key="2">
    <source>
        <dbReference type="EMBL" id="QJA91052.1"/>
    </source>
</evidence>
<organism evidence="2">
    <name type="scientific">viral metagenome</name>
    <dbReference type="NCBI Taxonomy" id="1070528"/>
    <lineage>
        <taxon>unclassified sequences</taxon>
        <taxon>metagenomes</taxon>
        <taxon>organismal metagenomes</taxon>
    </lineage>
</organism>
<sequence>MVEQTYFNKEMKFSKRIPARTETIYFNWCRKEFLIMSPEYRKARAKMLRPMDTCFWCKYKFKDGDIMALAQPKKGLNKMLCNKCADLLIQSA</sequence>
<dbReference type="AlphaFoldDB" id="A0A6M3LBP3"/>
<evidence type="ECO:0000313" key="1">
    <source>
        <dbReference type="EMBL" id="QJA71884.1"/>
    </source>
</evidence>
<dbReference type="EMBL" id="MT141907">
    <property type="protein sequence ID" value="QJA71884.1"/>
    <property type="molecule type" value="Genomic_DNA"/>
</dbReference>